<gene>
    <name evidence="2" type="ORF">METZ01_LOCUS294402</name>
</gene>
<reference evidence="2" key="1">
    <citation type="submission" date="2018-05" db="EMBL/GenBank/DDBJ databases">
        <authorList>
            <person name="Lanie J.A."/>
            <person name="Ng W.-L."/>
            <person name="Kazmierczak K.M."/>
            <person name="Andrzejewski T.M."/>
            <person name="Davidsen T.M."/>
            <person name="Wayne K.J."/>
            <person name="Tettelin H."/>
            <person name="Glass J.I."/>
            <person name="Rusch D."/>
            <person name="Podicherti R."/>
            <person name="Tsui H.-C.T."/>
            <person name="Winkler M.E."/>
        </authorList>
    </citation>
    <scope>NUCLEOTIDE SEQUENCE</scope>
</reference>
<dbReference type="PROSITE" id="PS00792">
    <property type="entry name" value="DHPS_1"/>
    <property type="match status" value="1"/>
</dbReference>
<accession>A0A382LYI1</accession>
<dbReference type="GO" id="GO:0005829">
    <property type="term" value="C:cytosol"/>
    <property type="evidence" value="ECO:0007669"/>
    <property type="project" value="TreeGrafter"/>
</dbReference>
<organism evidence="2">
    <name type="scientific">marine metagenome</name>
    <dbReference type="NCBI Taxonomy" id="408172"/>
    <lineage>
        <taxon>unclassified sequences</taxon>
        <taxon>metagenomes</taxon>
        <taxon>ecological metagenomes</taxon>
    </lineage>
</organism>
<dbReference type="PROSITE" id="PS50972">
    <property type="entry name" value="PTERIN_BINDING"/>
    <property type="match status" value="1"/>
</dbReference>
<dbReference type="Pfam" id="PF00809">
    <property type="entry name" value="Pterin_bind"/>
    <property type="match status" value="1"/>
</dbReference>
<dbReference type="SUPFAM" id="SSF51717">
    <property type="entry name" value="Dihydropteroate synthetase-like"/>
    <property type="match status" value="1"/>
</dbReference>
<feature type="domain" description="Pterin-binding" evidence="1">
    <location>
        <begin position="90"/>
        <end position="157"/>
    </location>
</feature>
<name>A0A382LYI1_9ZZZZ</name>
<dbReference type="PANTHER" id="PTHR20941">
    <property type="entry name" value="FOLATE SYNTHESIS PROTEINS"/>
    <property type="match status" value="1"/>
</dbReference>
<evidence type="ECO:0000259" key="1">
    <source>
        <dbReference type="PROSITE" id="PS50972"/>
    </source>
</evidence>
<dbReference type="EMBL" id="UINC01089993">
    <property type="protein sequence ID" value="SVC41548.1"/>
    <property type="molecule type" value="Genomic_DNA"/>
</dbReference>
<dbReference type="GO" id="GO:0004156">
    <property type="term" value="F:dihydropteroate synthase activity"/>
    <property type="evidence" value="ECO:0007669"/>
    <property type="project" value="TreeGrafter"/>
</dbReference>
<dbReference type="InterPro" id="IPR011005">
    <property type="entry name" value="Dihydropteroate_synth-like_sf"/>
</dbReference>
<dbReference type="InterPro" id="IPR045031">
    <property type="entry name" value="DHP_synth-like"/>
</dbReference>
<dbReference type="PROSITE" id="PS00793">
    <property type="entry name" value="DHPS_2"/>
    <property type="match status" value="1"/>
</dbReference>
<dbReference type="PANTHER" id="PTHR20941:SF1">
    <property type="entry name" value="FOLIC ACID SYNTHESIS PROTEIN FOL1"/>
    <property type="match status" value="1"/>
</dbReference>
<dbReference type="GO" id="GO:0046654">
    <property type="term" value="P:tetrahydrofolate biosynthetic process"/>
    <property type="evidence" value="ECO:0007669"/>
    <property type="project" value="TreeGrafter"/>
</dbReference>
<protein>
    <recommendedName>
        <fullName evidence="1">Pterin-binding domain-containing protein</fullName>
    </recommendedName>
</protein>
<dbReference type="Gene3D" id="3.20.20.20">
    <property type="entry name" value="Dihydropteroate synthase-like"/>
    <property type="match status" value="1"/>
</dbReference>
<feature type="non-terminal residue" evidence="2">
    <location>
        <position position="157"/>
    </location>
</feature>
<dbReference type="InterPro" id="IPR000489">
    <property type="entry name" value="Pterin-binding_dom"/>
</dbReference>
<sequence>MKKYYTRVCNFYYGNTSKKLIKQKKTLPLNGNPKISFDHIEILSRNSKKKIHIKDIKKLSKFFKVKIKNDLKKIIKKKKNFSNFNFKHIPNIMGVLNLTPDSFSDGGKFKKKNLGYKHAVYLFKLGANIIDVGGESTRPGSKEIKIKIEWNRIKSII</sequence>
<evidence type="ECO:0000313" key="2">
    <source>
        <dbReference type="EMBL" id="SVC41548.1"/>
    </source>
</evidence>
<dbReference type="AlphaFoldDB" id="A0A382LYI1"/>
<proteinExistence type="predicted"/>